<dbReference type="InterPro" id="IPR039556">
    <property type="entry name" value="ICL/PEPM"/>
</dbReference>
<dbReference type="Pfam" id="PF13714">
    <property type="entry name" value="PEP_mutase"/>
    <property type="match status" value="1"/>
</dbReference>
<dbReference type="RefSeq" id="WP_253777477.1">
    <property type="nucleotide sequence ID" value="NZ_JAMTCK010000016.1"/>
</dbReference>
<keyword evidence="2" id="KW-1185">Reference proteome</keyword>
<proteinExistence type="predicted"/>
<keyword evidence="1" id="KW-0456">Lyase</keyword>
<dbReference type="AlphaFoldDB" id="A0AAE3GKE8"/>
<comment type="caution">
    <text evidence="1">The sequence shown here is derived from an EMBL/GenBank/DDBJ whole genome shotgun (WGS) entry which is preliminary data.</text>
</comment>
<dbReference type="InterPro" id="IPR015813">
    <property type="entry name" value="Pyrv/PenolPyrv_kinase-like_dom"/>
</dbReference>
<dbReference type="PANTHER" id="PTHR42905:SF16">
    <property type="entry name" value="CARBOXYPHOSPHONOENOLPYRUVATE PHOSPHONOMUTASE-LIKE PROTEIN (AFU_ORTHOLOGUE AFUA_5G07230)"/>
    <property type="match status" value="1"/>
</dbReference>
<dbReference type="PANTHER" id="PTHR42905">
    <property type="entry name" value="PHOSPHOENOLPYRUVATE CARBOXYLASE"/>
    <property type="match status" value="1"/>
</dbReference>
<dbReference type="SUPFAM" id="SSF51621">
    <property type="entry name" value="Phosphoenolpyruvate/pyruvate domain"/>
    <property type="match status" value="1"/>
</dbReference>
<evidence type="ECO:0000313" key="1">
    <source>
        <dbReference type="EMBL" id="MCP2169077.1"/>
    </source>
</evidence>
<accession>A0AAE3GKE8</accession>
<reference evidence="1" key="1">
    <citation type="submission" date="2022-06" db="EMBL/GenBank/DDBJ databases">
        <title>Genomic Encyclopedia of Archaeal and Bacterial Type Strains, Phase II (KMG-II): from individual species to whole genera.</title>
        <authorList>
            <person name="Goeker M."/>
        </authorList>
    </citation>
    <scope>NUCLEOTIDE SEQUENCE</scope>
    <source>
        <strain evidence="1">DSM 43935</strain>
    </source>
</reference>
<sequence>MTSTPPAPTTAQHRALQDKALLFHSLHTSGQVLALPNAWDVASALLVQQAGASAVATTSAGVAWSLGAADGDHLDRDRALDLVARIASAVSVPVTADIERGFAATPDGVADTIRGVLAAGAVGVNLEDSVDVVDEQTGQATGRGLRAAGEQADRIAAARQAADAAGVRLFINARVDTYLLGVGETPELRFAETVDRAAAYLRAGANGIFVPGVVDPATVADLVKQVAAPLNVLAGPGAPAVPDLAALGVARVSLGSGIAEAAYAVARRSAEEMLRTGTYTALAEAAEAHVDYGQLNALEYGLGN</sequence>
<organism evidence="1 2">
    <name type="scientific">Goodfellowiella coeruleoviolacea</name>
    <dbReference type="NCBI Taxonomy" id="334858"/>
    <lineage>
        <taxon>Bacteria</taxon>
        <taxon>Bacillati</taxon>
        <taxon>Actinomycetota</taxon>
        <taxon>Actinomycetes</taxon>
        <taxon>Pseudonocardiales</taxon>
        <taxon>Pseudonocardiaceae</taxon>
        <taxon>Goodfellowiella</taxon>
    </lineage>
</organism>
<dbReference type="InterPro" id="IPR040442">
    <property type="entry name" value="Pyrv_kinase-like_dom_sf"/>
</dbReference>
<dbReference type="CDD" id="cd00377">
    <property type="entry name" value="ICL_PEPM"/>
    <property type="match status" value="1"/>
</dbReference>
<evidence type="ECO:0000313" key="2">
    <source>
        <dbReference type="Proteomes" id="UP001206128"/>
    </source>
</evidence>
<dbReference type="GO" id="GO:0016829">
    <property type="term" value="F:lyase activity"/>
    <property type="evidence" value="ECO:0007669"/>
    <property type="project" value="UniProtKB-KW"/>
</dbReference>
<gene>
    <name evidence="1" type="ORF">LX83_005957</name>
</gene>
<dbReference type="Gene3D" id="3.20.20.60">
    <property type="entry name" value="Phosphoenolpyruvate-binding domains"/>
    <property type="match status" value="1"/>
</dbReference>
<name>A0AAE3GKE8_9PSEU</name>
<protein>
    <submittedName>
        <fullName evidence="1">2-Methylisocitrate lyase, PEP mutase family</fullName>
    </submittedName>
</protein>
<dbReference type="EMBL" id="JAMTCK010000016">
    <property type="protein sequence ID" value="MCP2169077.1"/>
    <property type="molecule type" value="Genomic_DNA"/>
</dbReference>
<dbReference type="Proteomes" id="UP001206128">
    <property type="component" value="Unassembled WGS sequence"/>
</dbReference>